<dbReference type="RefSeq" id="WP_200275169.1">
    <property type="nucleotide sequence ID" value="NZ_JAENII010000001.1"/>
</dbReference>
<keyword evidence="2" id="KW-1185">Reference proteome</keyword>
<dbReference type="InterPro" id="IPR007362">
    <property type="entry name" value="DUF429"/>
</dbReference>
<accession>A0A934RBN0</accession>
<dbReference type="Proteomes" id="UP000658278">
    <property type="component" value="Unassembled WGS sequence"/>
</dbReference>
<comment type="caution">
    <text evidence="1">The sequence shown here is derived from an EMBL/GenBank/DDBJ whole genome shotgun (WGS) entry which is preliminary data.</text>
</comment>
<sequence length="235" mass="26214">MLTLGIDLASQPAFTAMCEIEWTSCSAHVRRLKMNCDDDELDQAIQRAGAVGIDAPFGWPTAFVDAVAKWTSRTWNKPLRDRLRFRATDFATRKITGRWPLSVSSDLIALPAMRAMALLERHDIADRSGGRFFEVYPAGSMNIWGITVSGYKGKSREARDRRTTLVKALKTRMPWLDGAEGCHEDDNMLDALVASITTWQAAEGATIPPDPEKKEQATREGWIHLPCGIPRFPVP</sequence>
<protein>
    <submittedName>
        <fullName evidence="1">DUF429 domain-containing protein</fullName>
    </submittedName>
</protein>
<name>A0A934RBN0_9BACT</name>
<evidence type="ECO:0000313" key="1">
    <source>
        <dbReference type="EMBL" id="MBK1825495.1"/>
    </source>
</evidence>
<evidence type="ECO:0000313" key="2">
    <source>
        <dbReference type="Proteomes" id="UP000658278"/>
    </source>
</evidence>
<organism evidence="1 2">
    <name type="scientific">Haloferula rosea</name>
    <dbReference type="NCBI Taxonomy" id="490093"/>
    <lineage>
        <taxon>Bacteria</taxon>
        <taxon>Pseudomonadati</taxon>
        <taxon>Verrucomicrobiota</taxon>
        <taxon>Verrucomicrobiia</taxon>
        <taxon>Verrucomicrobiales</taxon>
        <taxon>Verrucomicrobiaceae</taxon>
        <taxon>Haloferula</taxon>
    </lineage>
</organism>
<reference evidence="1" key="1">
    <citation type="submission" date="2021-01" db="EMBL/GenBank/DDBJ databases">
        <title>Modified the classification status of verrucomicrobia.</title>
        <authorList>
            <person name="Feng X."/>
        </authorList>
    </citation>
    <scope>NUCLEOTIDE SEQUENCE</scope>
    <source>
        <strain evidence="1">KCTC 22201</strain>
    </source>
</reference>
<dbReference type="Pfam" id="PF04250">
    <property type="entry name" value="DUF429"/>
    <property type="match status" value="1"/>
</dbReference>
<gene>
    <name evidence="1" type="ORF">JIN81_00565</name>
</gene>
<dbReference type="AlphaFoldDB" id="A0A934RBN0"/>
<proteinExistence type="predicted"/>
<dbReference type="EMBL" id="JAENII010000001">
    <property type="protein sequence ID" value="MBK1825495.1"/>
    <property type="molecule type" value="Genomic_DNA"/>
</dbReference>